<reference evidence="11 12" key="2">
    <citation type="journal article" date="2013" name="PLoS ONE">
        <title>INDIGO - INtegrated Data Warehouse of MIcrobial GenOmes with Examples from the Red Sea Extremophiles.</title>
        <authorList>
            <person name="Alam I."/>
            <person name="Antunes A."/>
            <person name="Kamau A.A."/>
            <person name="Ba Alawi W."/>
            <person name="Kalkatawi M."/>
            <person name="Stingl U."/>
            <person name="Bajic V.B."/>
        </authorList>
    </citation>
    <scope>NUCLEOTIDE SEQUENCE [LARGE SCALE GENOMIC DNA]</scope>
    <source>
        <strain evidence="11 12">E1L3A</strain>
    </source>
</reference>
<dbReference type="InterPro" id="IPR011650">
    <property type="entry name" value="Peptidase_M20_dimer"/>
</dbReference>
<dbReference type="PANTHER" id="PTHR43808">
    <property type="entry name" value="ACETYLORNITHINE DEACETYLASE"/>
    <property type="match status" value="1"/>
</dbReference>
<dbReference type="GO" id="GO:0008777">
    <property type="term" value="F:acetylornithine deacetylase activity"/>
    <property type="evidence" value="ECO:0007669"/>
    <property type="project" value="UniProtKB-EC"/>
</dbReference>
<evidence type="ECO:0000256" key="8">
    <source>
        <dbReference type="ARBA" id="ARBA00022833"/>
    </source>
</evidence>
<dbReference type="Gene3D" id="3.30.70.360">
    <property type="match status" value="1"/>
</dbReference>
<dbReference type="InterPro" id="IPR036264">
    <property type="entry name" value="Bact_exopeptidase_dim_dom"/>
</dbReference>
<keyword evidence="5" id="KW-0028">Amino-acid biosynthesis</keyword>
<dbReference type="GO" id="GO:0006526">
    <property type="term" value="P:L-arginine biosynthetic process"/>
    <property type="evidence" value="ECO:0007669"/>
    <property type="project" value="UniProtKB-KW"/>
</dbReference>
<accession>U2ESY6</accession>
<protein>
    <submittedName>
        <fullName evidence="11">Acetylornithine deacetylase protein</fullName>
        <ecNumber evidence="11">3.5.1.16</ecNumber>
    </submittedName>
</protein>
<comment type="similarity">
    <text evidence="2">Belongs to the peptidase M20A family. ArgE subfamily.</text>
</comment>
<dbReference type="InterPro" id="IPR002933">
    <property type="entry name" value="Peptidase_M20"/>
</dbReference>
<evidence type="ECO:0000256" key="9">
    <source>
        <dbReference type="ARBA" id="ARBA00023285"/>
    </source>
</evidence>
<evidence type="ECO:0000313" key="11">
    <source>
        <dbReference type="EMBL" id="ERJ20805.1"/>
    </source>
</evidence>
<dbReference type="Pfam" id="PF07687">
    <property type="entry name" value="M20_dimer"/>
    <property type="match status" value="1"/>
</dbReference>
<dbReference type="RefSeq" id="WP_006913278.1">
    <property type="nucleotide sequence ID" value="NZ_AFNV02000001.1"/>
</dbReference>
<keyword evidence="6" id="KW-0479">Metal-binding</keyword>
<keyword evidence="9" id="KW-0170">Cobalt</keyword>
<evidence type="ECO:0000256" key="4">
    <source>
        <dbReference type="ARBA" id="ARBA00022571"/>
    </source>
</evidence>
<keyword evidence="3" id="KW-0963">Cytoplasm</keyword>
<dbReference type="EMBL" id="AFNV02000001">
    <property type="protein sequence ID" value="ERJ20805.1"/>
    <property type="molecule type" value="Genomic_DNA"/>
</dbReference>
<dbReference type="InterPro" id="IPR010169">
    <property type="entry name" value="AcOrn-deacetyl"/>
</dbReference>
<dbReference type="SUPFAM" id="SSF55031">
    <property type="entry name" value="Bacterial exopeptidase dimerisation domain"/>
    <property type="match status" value="1"/>
</dbReference>
<dbReference type="Pfam" id="PF01546">
    <property type="entry name" value="Peptidase_M20"/>
    <property type="match status" value="1"/>
</dbReference>
<dbReference type="SUPFAM" id="SSF53187">
    <property type="entry name" value="Zn-dependent exopeptidases"/>
    <property type="match status" value="1"/>
</dbReference>
<keyword evidence="4" id="KW-0055">Arginine biosynthesis</keyword>
<gene>
    <name evidence="11" type="primary">argE</name>
    <name evidence="11" type="ORF">SSPSH_000147</name>
</gene>
<comment type="caution">
    <text evidence="11">The sequence shown here is derived from an EMBL/GenBank/DDBJ whole genome shotgun (WGS) entry which is preliminary data.</text>
</comment>
<sequence>MTYSDDTQVGAGRRYKPHMAILDWQDTLTTLIRHRTISSDNPTLDCGNRDAVEDLADQLEQAGFACTITPMPSRDDKVNLIARLGTAEHASEKGLVFAGHIDTVPYDDNGWENDPFSLIERDGKLYGLGTCDMKGFIAIAAAVASEYAAHDLTAPVSLLVSADEECGMDGARALLDAHREHGQRPGRFCVIGEPTNLVPIRQHKGIFMETVEVHGASGHSSNPALGANAIEGMYRALTAIRELRDELAERQRIAGFPVPHATLNLGAISGGDNANRIPARCRLDMDLRFLPGMTIDSLRAELHERVDAALADSDCTVHFRELFTGTPAFETAGDSPIVTACEALSGHQAAAVDFGTEGSFYNAMGMDSVVLGPGDIAQAHQPNEYLALERVAPMQRILHGLIERFCLAR</sequence>
<dbReference type="GO" id="GO:0005737">
    <property type="term" value="C:cytoplasm"/>
    <property type="evidence" value="ECO:0007669"/>
    <property type="project" value="UniProtKB-SubCell"/>
</dbReference>
<dbReference type="NCBIfam" id="TIGR01892">
    <property type="entry name" value="AcOrn-deacetyl"/>
    <property type="match status" value="1"/>
</dbReference>
<reference evidence="11 12" key="1">
    <citation type="journal article" date="2011" name="J. Bacteriol.">
        <title>Genome sequence of Salinisphaera shabanensis, a gammaproteobacterium from the harsh, variable environment of the brine-seawater interface of the Shaban Deep in the Red Sea.</title>
        <authorList>
            <person name="Antunes A."/>
            <person name="Alam I."/>
            <person name="Bajic V.B."/>
            <person name="Stingl U."/>
        </authorList>
    </citation>
    <scope>NUCLEOTIDE SEQUENCE [LARGE SCALE GENOMIC DNA]</scope>
    <source>
        <strain evidence="11 12">E1L3A</strain>
    </source>
</reference>
<dbReference type="Proteomes" id="UP000006242">
    <property type="component" value="Unassembled WGS sequence"/>
</dbReference>
<evidence type="ECO:0000256" key="3">
    <source>
        <dbReference type="ARBA" id="ARBA00022490"/>
    </source>
</evidence>
<keyword evidence="7 11" id="KW-0378">Hydrolase</keyword>
<name>U2ESY6_9GAMM</name>
<evidence type="ECO:0000256" key="2">
    <source>
        <dbReference type="ARBA" id="ARBA00005691"/>
    </source>
</evidence>
<comment type="subcellular location">
    <subcellularLocation>
        <location evidence="1">Cytoplasm</location>
    </subcellularLocation>
</comment>
<dbReference type="STRING" id="1033802.SSPSH_000147"/>
<evidence type="ECO:0000313" key="12">
    <source>
        <dbReference type="Proteomes" id="UP000006242"/>
    </source>
</evidence>
<dbReference type="InterPro" id="IPR050072">
    <property type="entry name" value="Peptidase_M20A"/>
</dbReference>
<evidence type="ECO:0000256" key="6">
    <source>
        <dbReference type="ARBA" id="ARBA00022723"/>
    </source>
</evidence>
<feature type="domain" description="Peptidase M20 dimerisation" evidence="10">
    <location>
        <begin position="202"/>
        <end position="311"/>
    </location>
</feature>
<dbReference type="eggNOG" id="COG0624">
    <property type="taxonomic scope" value="Bacteria"/>
</dbReference>
<evidence type="ECO:0000256" key="1">
    <source>
        <dbReference type="ARBA" id="ARBA00004496"/>
    </source>
</evidence>
<dbReference type="CDD" id="cd03894">
    <property type="entry name" value="M20_ArgE"/>
    <property type="match status" value="1"/>
</dbReference>
<dbReference type="EC" id="3.5.1.16" evidence="11"/>
<dbReference type="AlphaFoldDB" id="U2ESY6"/>
<dbReference type="GO" id="GO:0046872">
    <property type="term" value="F:metal ion binding"/>
    <property type="evidence" value="ECO:0007669"/>
    <property type="project" value="UniProtKB-KW"/>
</dbReference>
<evidence type="ECO:0000259" key="10">
    <source>
        <dbReference type="Pfam" id="PF07687"/>
    </source>
</evidence>
<evidence type="ECO:0000256" key="7">
    <source>
        <dbReference type="ARBA" id="ARBA00022801"/>
    </source>
</evidence>
<keyword evidence="8" id="KW-0862">Zinc</keyword>
<dbReference type="Gene3D" id="3.40.630.10">
    <property type="entry name" value="Zn peptidases"/>
    <property type="match status" value="1"/>
</dbReference>
<proteinExistence type="inferred from homology"/>
<dbReference type="PANTHER" id="PTHR43808:SF1">
    <property type="entry name" value="ACETYLORNITHINE DEACETYLASE"/>
    <property type="match status" value="1"/>
</dbReference>
<keyword evidence="12" id="KW-1185">Reference proteome</keyword>
<dbReference type="FunFam" id="3.30.70.360:FF:000003">
    <property type="entry name" value="Acetylornithine deacetylase"/>
    <property type="match status" value="1"/>
</dbReference>
<organism evidence="11 12">
    <name type="scientific">Salinisphaera shabanensis E1L3A</name>
    <dbReference type="NCBI Taxonomy" id="1033802"/>
    <lineage>
        <taxon>Bacteria</taxon>
        <taxon>Pseudomonadati</taxon>
        <taxon>Pseudomonadota</taxon>
        <taxon>Gammaproteobacteria</taxon>
        <taxon>Salinisphaerales</taxon>
        <taxon>Salinisphaeraceae</taxon>
        <taxon>Salinisphaera</taxon>
    </lineage>
</organism>
<evidence type="ECO:0000256" key="5">
    <source>
        <dbReference type="ARBA" id="ARBA00022605"/>
    </source>
</evidence>